<reference evidence="8 9" key="1">
    <citation type="journal article" date="2015" name="Nature">
        <title>rRNA introns, odd ribosomes, and small enigmatic genomes across a large radiation of phyla.</title>
        <authorList>
            <person name="Brown C.T."/>
            <person name="Hug L.A."/>
            <person name="Thomas B.C."/>
            <person name="Sharon I."/>
            <person name="Castelle C.J."/>
            <person name="Singh A."/>
            <person name="Wilkins M.J."/>
            <person name="Williams K.H."/>
            <person name="Banfield J.F."/>
        </authorList>
    </citation>
    <scope>NUCLEOTIDE SEQUENCE [LARGE SCALE GENOMIC DNA]</scope>
</reference>
<dbReference type="GO" id="GO:0005524">
    <property type="term" value="F:ATP binding"/>
    <property type="evidence" value="ECO:0007669"/>
    <property type="project" value="InterPro"/>
</dbReference>
<dbReference type="InterPro" id="IPR000085">
    <property type="entry name" value="RuvA"/>
</dbReference>
<keyword evidence="8" id="KW-0378">Hydrolase</keyword>
<comment type="function">
    <text evidence="6">The RuvA-RuvB-RuvC complex processes Holliday junction (HJ) DNA during genetic recombination and DNA repair, while the RuvA-RuvB complex plays an important role in the rescue of blocked DNA replication forks via replication fork reversal (RFR). RuvA specifically binds to HJ cruciform DNA, conferring on it an open structure. The RuvB hexamer acts as an ATP-dependent pump, pulling dsDNA into and through the RuvAB complex. HJ branch migration allows RuvC to scan DNA until it finds its consensus sequence, where it cleaves and resolves the cruciform DNA.</text>
</comment>
<feature type="region of interest" description="Domain I" evidence="6">
    <location>
        <begin position="1"/>
        <end position="64"/>
    </location>
</feature>
<dbReference type="Proteomes" id="UP000033869">
    <property type="component" value="Unassembled WGS sequence"/>
</dbReference>
<dbReference type="PATRIC" id="fig|1618344.3.peg.919"/>
<evidence type="ECO:0000313" key="8">
    <source>
        <dbReference type="EMBL" id="KKS09200.1"/>
    </source>
</evidence>
<evidence type="ECO:0000313" key="9">
    <source>
        <dbReference type="Proteomes" id="UP000033869"/>
    </source>
</evidence>
<dbReference type="Gene3D" id="2.40.50.140">
    <property type="entry name" value="Nucleic acid-binding proteins"/>
    <property type="match status" value="1"/>
</dbReference>
<dbReference type="InterPro" id="IPR013849">
    <property type="entry name" value="DNA_helicase_Holl-junc_RuvA_I"/>
</dbReference>
<feature type="domain" description="Helix-hairpin-helix DNA-binding motif class 1" evidence="7">
    <location>
        <begin position="108"/>
        <end position="127"/>
    </location>
</feature>
<name>A0A0G0W897_UNCC2</name>
<dbReference type="HAMAP" id="MF_00031">
    <property type="entry name" value="DNA_HJ_migration_RuvA"/>
    <property type="match status" value="1"/>
</dbReference>
<comment type="domain">
    <text evidence="6">Has three domains with a flexible linker between the domains II and III and assumes an 'L' shape. Domain III is highly mobile and contacts RuvB.</text>
</comment>
<dbReference type="InterPro" id="IPR003583">
    <property type="entry name" value="Hlx-hairpin-Hlx_DNA-bd_motif"/>
</dbReference>
<comment type="caution">
    <text evidence="6">Lacks conserved residue(s) required for the propagation of feature annotation.</text>
</comment>
<protein>
    <recommendedName>
        <fullName evidence="6">Holliday junction branch migration complex subunit RuvA</fullName>
    </recommendedName>
</protein>
<dbReference type="SUPFAM" id="SSF47781">
    <property type="entry name" value="RuvA domain 2-like"/>
    <property type="match status" value="1"/>
</dbReference>
<dbReference type="NCBIfam" id="TIGR00084">
    <property type="entry name" value="ruvA"/>
    <property type="match status" value="1"/>
</dbReference>
<evidence type="ECO:0000256" key="6">
    <source>
        <dbReference type="HAMAP-Rule" id="MF_00031"/>
    </source>
</evidence>
<keyword evidence="1 6" id="KW-0963">Cytoplasm</keyword>
<keyword evidence="8" id="KW-0067">ATP-binding</keyword>
<dbReference type="InterPro" id="IPR036267">
    <property type="entry name" value="RuvA_C_sf"/>
</dbReference>
<dbReference type="GO" id="GO:0006310">
    <property type="term" value="P:DNA recombination"/>
    <property type="evidence" value="ECO:0007669"/>
    <property type="project" value="UniProtKB-UniRule"/>
</dbReference>
<gene>
    <name evidence="6" type="primary">ruvA</name>
    <name evidence="8" type="ORF">UU65_C0003G0255</name>
</gene>
<keyword evidence="8" id="KW-0347">Helicase</keyword>
<evidence type="ECO:0000256" key="3">
    <source>
        <dbReference type="ARBA" id="ARBA00023125"/>
    </source>
</evidence>
<dbReference type="InterPro" id="IPR012340">
    <property type="entry name" value="NA-bd_OB-fold"/>
</dbReference>
<evidence type="ECO:0000256" key="5">
    <source>
        <dbReference type="ARBA" id="ARBA00023204"/>
    </source>
</evidence>
<keyword evidence="2 6" id="KW-0227">DNA damage</keyword>
<dbReference type="Gene3D" id="1.10.150.20">
    <property type="entry name" value="5' to 3' exonuclease, C-terminal subdomain"/>
    <property type="match status" value="1"/>
</dbReference>
<dbReference type="EMBL" id="LCBL01000003">
    <property type="protein sequence ID" value="KKS09200.1"/>
    <property type="molecule type" value="Genomic_DNA"/>
</dbReference>
<accession>A0A0G0W897</accession>
<keyword evidence="4 6" id="KW-0233">DNA recombination</keyword>
<dbReference type="GO" id="GO:0000400">
    <property type="term" value="F:four-way junction DNA binding"/>
    <property type="evidence" value="ECO:0007669"/>
    <property type="project" value="UniProtKB-UniRule"/>
</dbReference>
<dbReference type="SUPFAM" id="SSF46929">
    <property type="entry name" value="DNA helicase RuvA subunit, C-terminal domain"/>
    <property type="match status" value="1"/>
</dbReference>
<evidence type="ECO:0000256" key="1">
    <source>
        <dbReference type="ARBA" id="ARBA00022490"/>
    </source>
</evidence>
<dbReference type="GO" id="GO:0005737">
    <property type="term" value="C:cytoplasm"/>
    <property type="evidence" value="ECO:0007669"/>
    <property type="project" value="UniProtKB-SubCell"/>
</dbReference>
<dbReference type="Pfam" id="PF07499">
    <property type="entry name" value="RuvA_C"/>
    <property type="match status" value="1"/>
</dbReference>
<dbReference type="SMART" id="SM00278">
    <property type="entry name" value="HhH1"/>
    <property type="match status" value="2"/>
</dbReference>
<evidence type="ECO:0000256" key="2">
    <source>
        <dbReference type="ARBA" id="ARBA00022763"/>
    </source>
</evidence>
<dbReference type="GO" id="GO:0009379">
    <property type="term" value="C:Holliday junction helicase complex"/>
    <property type="evidence" value="ECO:0007669"/>
    <property type="project" value="InterPro"/>
</dbReference>
<dbReference type="GO" id="GO:0048476">
    <property type="term" value="C:Holliday junction resolvase complex"/>
    <property type="evidence" value="ECO:0007669"/>
    <property type="project" value="UniProtKB-UniRule"/>
</dbReference>
<comment type="subunit">
    <text evidence="6">Homotetramer. Forms an RuvA(8)-RuvB(12)-Holliday junction (HJ) complex. HJ DNA is sandwiched between 2 RuvA tetramers; dsDNA enters through RuvA and exits via RuvB. An RuvB hexamer assembles on each DNA strand where it exits the tetramer. Each RuvB hexamer is contacted by two RuvA subunits (via domain III) on 2 adjacent RuvB subunits; this complex drives branch migration. In the full resolvosome a probable DNA-RuvA(4)-RuvB(12)-RuvC(2) complex forms which resolves the HJ.</text>
</comment>
<keyword evidence="5 6" id="KW-0234">DNA repair</keyword>
<organism evidence="8 9">
    <name type="scientific">candidate division CPR2 bacterium GW2011_GWC1_41_48</name>
    <dbReference type="NCBI Taxonomy" id="1618344"/>
    <lineage>
        <taxon>Bacteria</taxon>
        <taxon>Bacteria division CPR2</taxon>
    </lineage>
</organism>
<dbReference type="SUPFAM" id="SSF50249">
    <property type="entry name" value="Nucleic acid-binding proteins"/>
    <property type="match status" value="1"/>
</dbReference>
<evidence type="ECO:0000256" key="4">
    <source>
        <dbReference type="ARBA" id="ARBA00023172"/>
    </source>
</evidence>
<dbReference type="Pfam" id="PF01330">
    <property type="entry name" value="RuvA_N"/>
    <property type="match status" value="1"/>
</dbReference>
<comment type="subcellular location">
    <subcellularLocation>
        <location evidence="6">Cytoplasm</location>
    </subcellularLocation>
</comment>
<keyword evidence="8" id="KW-0547">Nucleotide-binding</keyword>
<dbReference type="GO" id="GO:0006281">
    <property type="term" value="P:DNA repair"/>
    <property type="evidence" value="ECO:0007669"/>
    <property type="project" value="UniProtKB-UniRule"/>
</dbReference>
<comment type="similarity">
    <text evidence="6">Belongs to the RuvA family.</text>
</comment>
<proteinExistence type="inferred from homology"/>
<dbReference type="GO" id="GO:0009378">
    <property type="term" value="F:four-way junction helicase activity"/>
    <property type="evidence" value="ECO:0007669"/>
    <property type="project" value="InterPro"/>
</dbReference>
<feature type="region of interest" description="Domain III" evidence="6">
    <location>
        <begin position="137"/>
        <end position="186"/>
    </location>
</feature>
<dbReference type="InterPro" id="IPR011114">
    <property type="entry name" value="RuvA_C"/>
</dbReference>
<dbReference type="CDD" id="cd14332">
    <property type="entry name" value="UBA_RuvA_C"/>
    <property type="match status" value="1"/>
</dbReference>
<dbReference type="AlphaFoldDB" id="A0A0G0W897"/>
<keyword evidence="3 6" id="KW-0238">DNA-binding</keyword>
<dbReference type="Pfam" id="PF14520">
    <property type="entry name" value="HHH_5"/>
    <property type="match status" value="1"/>
</dbReference>
<dbReference type="Gene3D" id="1.10.8.10">
    <property type="entry name" value="DNA helicase RuvA subunit, C-terminal domain"/>
    <property type="match status" value="1"/>
</dbReference>
<sequence length="186" mass="19689">MISLVSGIVVYKKEGYLVVLTSGGVGYKLAVSFGVLGRAKANEEISLHTYLQVREDILALYGFETEEELALFEKIIGVSGIGPKAGLNILSALGSEKLLEAIDAGDPNLIVSVPGIGKKTAERLVLELAGKLEKISVGAGKQDDVYDALVSLGYSSKEAAEAVKKVDRGVIGTEDRIKEALKIIRG</sequence>
<feature type="domain" description="Helix-hairpin-helix DNA-binding motif class 1" evidence="7">
    <location>
        <begin position="73"/>
        <end position="92"/>
    </location>
</feature>
<dbReference type="InterPro" id="IPR010994">
    <property type="entry name" value="RuvA_2-like"/>
</dbReference>
<evidence type="ECO:0000259" key="7">
    <source>
        <dbReference type="SMART" id="SM00278"/>
    </source>
</evidence>
<comment type="caution">
    <text evidence="8">The sequence shown here is derived from an EMBL/GenBank/DDBJ whole genome shotgun (WGS) entry which is preliminary data.</text>
</comment>